<gene>
    <name evidence="2" type="ORF">METZ01_LOCUS355851</name>
</gene>
<protein>
    <submittedName>
        <fullName evidence="2">Uncharacterized protein</fullName>
    </submittedName>
</protein>
<keyword evidence="1" id="KW-0472">Membrane</keyword>
<keyword evidence="1" id="KW-0812">Transmembrane</keyword>
<reference evidence="2" key="1">
    <citation type="submission" date="2018-05" db="EMBL/GenBank/DDBJ databases">
        <authorList>
            <person name="Lanie J.A."/>
            <person name="Ng W.-L."/>
            <person name="Kazmierczak K.M."/>
            <person name="Andrzejewski T.M."/>
            <person name="Davidsen T.M."/>
            <person name="Wayne K.J."/>
            <person name="Tettelin H."/>
            <person name="Glass J.I."/>
            <person name="Rusch D."/>
            <person name="Podicherti R."/>
            <person name="Tsui H.-C.T."/>
            <person name="Winkler M.E."/>
        </authorList>
    </citation>
    <scope>NUCLEOTIDE SEQUENCE</scope>
</reference>
<keyword evidence="1" id="KW-1133">Transmembrane helix</keyword>
<evidence type="ECO:0000256" key="1">
    <source>
        <dbReference type="SAM" id="Phobius"/>
    </source>
</evidence>
<feature type="transmembrane region" description="Helical" evidence="1">
    <location>
        <begin position="6"/>
        <end position="27"/>
    </location>
</feature>
<evidence type="ECO:0000313" key="2">
    <source>
        <dbReference type="EMBL" id="SVD02997.1"/>
    </source>
</evidence>
<dbReference type="AlphaFoldDB" id="A0A382S195"/>
<organism evidence="2">
    <name type="scientific">marine metagenome</name>
    <dbReference type="NCBI Taxonomy" id="408172"/>
    <lineage>
        <taxon>unclassified sequences</taxon>
        <taxon>metagenomes</taxon>
        <taxon>ecological metagenomes</taxon>
    </lineage>
</organism>
<feature type="non-terminal residue" evidence="2">
    <location>
        <position position="28"/>
    </location>
</feature>
<proteinExistence type="predicted"/>
<dbReference type="EMBL" id="UINC01125278">
    <property type="protein sequence ID" value="SVD02997.1"/>
    <property type="molecule type" value="Genomic_DNA"/>
</dbReference>
<name>A0A382S195_9ZZZZ</name>
<sequence>MFQLAGVIGPTVGGFVIAASIPAAYALA</sequence>
<accession>A0A382S195</accession>